<evidence type="ECO:0000313" key="1">
    <source>
        <dbReference type="EMBL" id="CAB4221145.1"/>
    </source>
</evidence>
<accession>A0A6J5T0D7</accession>
<gene>
    <name evidence="1" type="ORF">UFOVP1636_158</name>
</gene>
<sequence length="74" mass="8171">MNLNVNDTVTWSSSAGILKGVITNICLNLNAADQVVPWIDVNVDIDGRDYSVRLCATHQNLKAMRVTKLEIETV</sequence>
<name>A0A6J5T0D7_9CAUD</name>
<reference evidence="1" key="1">
    <citation type="submission" date="2020-05" db="EMBL/GenBank/DDBJ databases">
        <authorList>
            <person name="Chiriac C."/>
            <person name="Salcher M."/>
            <person name="Ghai R."/>
            <person name="Kavagutti S V."/>
        </authorList>
    </citation>
    <scope>NUCLEOTIDE SEQUENCE</scope>
</reference>
<dbReference type="EMBL" id="LR797503">
    <property type="protein sequence ID" value="CAB4221145.1"/>
    <property type="molecule type" value="Genomic_DNA"/>
</dbReference>
<proteinExistence type="predicted"/>
<organism evidence="1">
    <name type="scientific">uncultured Caudovirales phage</name>
    <dbReference type="NCBI Taxonomy" id="2100421"/>
    <lineage>
        <taxon>Viruses</taxon>
        <taxon>Duplodnaviria</taxon>
        <taxon>Heunggongvirae</taxon>
        <taxon>Uroviricota</taxon>
        <taxon>Caudoviricetes</taxon>
        <taxon>Peduoviridae</taxon>
        <taxon>Maltschvirus</taxon>
        <taxon>Maltschvirus maltsch</taxon>
    </lineage>
</organism>
<protein>
    <submittedName>
        <fullName evidence="1">Uncharacterized protein</fullName>
    </submittedName>
</protein>